<organism evidence="1 2">
    <name type="scientific">Oleiphilus messinensis</name>
    <dbReference type="NCBI Taxonomy" id="141451"/>
    <lineage>
        <taxon>Bacteria</taxon>
        <taxon>Pseudomonadati</taxon>
        <taxon>Pseudomonadota</taxon>
        <taxon>Gammaproteobacteria</taxon>
        <taxon>Oceanospirillales</taxon>
        <taxon>Oleiphilaceae</taxon>
        <taxon>Oleiphilus</taxon>
    </lineage>
</organism>
<dbReference type="AlphaFoldDB" id="A0A1Y0I5I0"/>
<sequence>MVKDEDLVCIPKKPVWCGVCNSPTFAEDLRSIRDWEGAYSLIKVGESVEYPIPNGHLDDKGSVIPEFKTLFSIRQTRNERGRCLCCGGLQYADIGSPETGLIHEECGGKFYRQYSIHSCLYKTSAYKVYSKDGFQIGRLKQHSDIEGVMLVNECGYE</sequence>
<reference evidence="1 2" key="1">
    <citation type="submission" date="2017-05" db="EMBL/GenBank/DDBJ databases">
        <title>Genomic insights into alkan degradation activity of Oleiphilus messinensis.</title>
        <authorList>
            <person name="Kozyavkin S.A."/>
            <person name="Slesarev A.I."/>
            <person name="Golyshin P.N."/>
            <person name="Korzhenkov A."/>
            <person name="Golyshina O.N."/>
            <person name="Toshchakov S.V."/>
        </authorList>
    </citation>
    <scope>NUCLEOTIDE SEQUENCE [LARGE SCALE GENOMIC DNA]</scope>
    <source>
        <strain evidence="1 2">ME102</strain>
    </source>
</reference>
<dbReference type="KEGG" id="ome:OLMES_0560"/>
<keyword evidence="2" id="KW-1185">Reference proteome</keyword>
<gene>
    <name evidence="1" type="ORF">OLMES_0560</name>
</gene>
<accession>A0A1Y0I5I0</accession>
<evidence type="ECO:0000313" key="1">
    <source>
        <dbReference type="EMBL" id="ARU54663.1"/>
    </source>
</evidence>
<name>A0A1Y0I5I0_9GAMM</name>
<evidence type="ECO:0000313" key="2">
    <source>
        <dbReference type="Proteomes" id="UP000196027"/>
    </source>
</evidence>
<dbReference type="EMBL" id="CP021425">
    <property type="protein sequence ID" value="ARU54663.1"/>
    <property type="molecule type" value="Genomic_DNA"/>
</dbReference>
<protein>
    <submittedName>
        <fullName evidence="1">Uncharacterized protein</fullName>
    </submittedName>
</protein>
<proteinExistence type="predicted"/>
<dbReference type="Proteomes" id="UP000196027">
    <property type="component" value="Chromosome"/>
</dbReference>
<dbReference type="RefSeq" id="WP_157678119.1">
    <property type="nucleotide sequence ID" value="NZ_CP021425.1"/>
</dbReference>